<keyword evidence="2" id="KW-1185">Reference proteome</keyword>
<name>A0ABS4JC54_9BACL</name>
<accession>A0ABS4JC54</accession>
<dbReference type="RefSeq" id="WP_209858542.1">
    <property type="nucleotide sequence ID" value="NZ_JAGGLD010000001.1"/>
</dbReference>
<evidence type="ECO:0000313" key="1">
    <source>
        <dbReference type="EMBL" id="MBP1999296.1"/>
    </source>
</evidence>
<organism evidence="1 2">
    <name type="scientific">Paenibacillus shirakamiensis</name>
    <dbReference type="NCBI Taxonomy" id="1265935"/>
    <lineage>
        <taxon>Bacteria</taxon>
        <taxon>Bacillati</taxon>
        <taxon>Bacillota</taxon>
        <taxon>Bacilli</taxon>
        <taxon>Bacillales</taxon>
        <taxon>Paenibacillaceae</taxon>
        <taxon>Paenibacillus</taxon>
    </lineage>
</organism>
<protein>
    <submittedName>
        <fullName evidence="1">Uncharacterized protein</fullName>
    </submittedName>
</protein>
<comment type="caution">
    <text evidence="1">The sequence shown here is derived from an EMBL/GenBank/DDBJ whole genome shotgun (WGS) entry which is preliminary data.</text>
</comment>
<dbReference type="EMBL" id="JAGGLD010000001">
    <property type="protein sequence ID" value="MBP1999296.1"/>
    <property type="molecule type" value="Genomic_DNA"/>
</dbReference>
<proteinExistence type="predicted"/>
<gene>
    <name evidence="1" type="ORF">J2Z69_000315</name>
</gene>
<evidence type="ECO:0000313" key="2">
    <source>
        <dbReference type="Proteomes" id="UP001519288"/>
    </source>
</evidence>
<reference evidence="1 2" key="1">
    <citation type="submission" date="2021-03" db="EMBL/GenBank/DDBJ databases">
        <title>Genomic Encyclopedia of Type Strains, Phase IV (KMG-IV): sequencing the most valuable type-strain genomes for metagenomic binning, comparative biology and taxonomic classification.</title>
        <authorList>
            <person name="Goeker M."/>
        </authorList>
    </citation>
    <scope>NUCLEOTIDE SEQUENCE [LARGE SCALE GENOMIC DNA]</scope>
    <source>
        <strain evidence="1 2">DSM 26806</strain>
    </source>
</reference>
<sequence length="85" mass="9499">MARIKATRQPDLVLIQWTRNPLIAGSSRRITAARLIGNSSPCQFDLKPKALLSTALACLQDNDVGFRIVYRKRTSAISGYLLLQR</sequence>
<dbReference type="Proteomes" id="UP001519288">
    <property type="component" value="Unassembled WGS sequence"/>
</dbReference>